<dbReference type="SUPFAM" id="SSF53850">
    <property type="entry name" value="Periplasmic binding protein-like II"/>
    <property type="match status" value="1"/>
</dbReference>
<evidence type="ECO:0000313" key="7">
    <source>
        <dbReference type="Proteomes" id="UP000291286"/>
    </source>
</evidence>
<organism evidence="6 7">
    <name type="scientific">Pseudoxanthomonas winnipegensis</name>
    <dbReference type="NCBI Taxonomy" id="2480810"/>
    <lineage>
        <taxon>Bacteria</taxon>
        <taxon>Pseudomonadati</taxon>
        <taxon>Pseudomonadota</taxon>
        <taxon>Gammaproteobacteria</taxon>
        <taxon>Lysobacterales</taxon>
        <taxon>Lysobacteraceae</taxon>
        <taxon>Pseudoxanthomonas</taxon>
    </lineage>
</organism>
<evidence type="ECO:0000313" key="6">
    <source>
        <dbReference type="EMBL" id="TAA29042.1"/>
    </source>
</evidence>
<sequence>MLPTTEPKPIPPQYPSTPGSTSNGWYGYWGQVNDAKIDLAIAHVSEDTGRLRREMLYCEQFVCCFHPSQLAYATPIASEDYFSSVHGLVSDSENLPGFLEHLLRHAPMQLEAPHLSHNGITLLAMASRAPLIASLQAGVARRYAAAFGLVVSDLPFEVDELQIDVIWHPRSENDPGISWLRRLCQSCVD</sequence>
<keyword evidence="2" id="KW-0805">Transcription regulation</keyword>
<dbReference type="RefSeq" id="WP_130519099.1">
    <property type="nucleotide sequence ID" value="NZ_SHMB01000004.1"/>
</dbReference>
<dbReference type="InterPro" id="IPR005119">
    <property type="entry name" value="LysR_subst-bd"/>
</dbReference>
<dbReference type="PANTHER" id="PTHR30118">
    <property type="entry name" value="HTH-TYPE TRANSCRIPTIONAL REGULATOR LEUO-RELATED"/>
    <property type="match status" value="1"/>
</dbReference>
<dbReference type="EMBL" id="SHMB01000004">
    <property type="protein sequence ID" value="TAA29042.1"/>
    <property type="molecule type" value="Genomic_DNA"/>
</dbReference>
<evidence type="ECO:0000259" key="5">
    <source>
        <dbReference type="Pfam" id="PF03466"/>
    </source>
</evidence>
<reference evidence="6 7" key="1">
    <citation type="submission" date="2019-02" db="EMBL/GenBank/DDBJ databases">
        <title>WGS of Pseudoxanthomonas species novum from clinical isolates.</title>
        <authorList>
            <person name="Bernier A.-M."/>
            <person name="Bernard K."/>
            <person name="Vachon A."/>
        </authorList>
    </citation>
    <scope>NUCLEOTIDE SEQUENCE [LARGE SCALE GENOMIC DNA]</scope>
    <source>
        <strain evidence="6 7">NML171202</strain>
    </source>
</reference>
<keyword evidence="4" id="KW-0804">Transcription</keyword>
<dbReference type="Proteomes" id="UP000291286">
    <property type="component" value="Unassembled WGS sequence"/>
</dbReference>
<dbReference type="AlphaFoldDB" id="A0A4Q8LHN7"/>
<dbReference type="InterPro" id="IPR050389">
    <property type="entry name" value="LysR-type_TF"/>
</dbReference>
<dbReference type="PANTHER" id="PTHR30118:SF15">
    <property type="entry name" value="TRANSCRIPTIONAL REGULATORY PROTEIN"/>
    <property type="match status" value="1"/>
</dbReference>
<accession>A0A4Q8LHN7</accession>
<evidence type="ECO:0000256" key="3">
    <source>
        <dbReference type="ARBA" id="ARBA00023125"/>
    </source>
</evidence>
<gene>
    <name evidence="6" type="ORF">EA661_12195</name>
</gene>
<comment type="caution">
    <text evidence="6">The sequence shown here is derived from an EMBL/GenBank/DDBJ whole genome shotgun (WGS) entry which is preliminary data.</text>
</comment>
<dbReference type="GO" id="GO:0006355">
    <property type="term" value="P:regulation of DNA-templated transcription"/>
    <property type="evidence" value="ECO:0007669"/>
    <property type="project" value="TreeGrafter"/>
</dbReference>
<dbReference type="Pfam" id="PF03466">
    <property type="entry name" value="LysR_substrate"/>
    <property type="match status" value="1"/>
</dbReference>
<feature type="domain" description="LysR substrate-binding" evidence="5">
    <location>
        <begin position="28"/>
        <end position="185"/>
    </location>
</feature>
<evidence type="ECO:0000256" key="1">
    <source>
        <dbReference type="ARBA" id="ARBA00009437"/>
    </source>
</evidence>
<protein>
    <recommendedName>
        <fullName evidence="5">LysR substrate-binding domain-containing protein</fullName>
    </recommendedName>
</protein>
<evidence type="ECO:0000256" key="4">
    <source>
        <dbReference type="ARBA" id="ARBA00023163"/>
    </source>
</evidence>
<name>A0A4Q8LHN7_9GAMM</name>
<dbReference type="Gene3D" id="3.40.190.10">
    <property type="entry name" value="Periplasmic binding protein-like II"/>
    <property type="match status" value="2"/>
</dbReference>
<evidence type="ECO:0000256" key="2">
    <source>
        <dbReference type="ARBA" id="ARBA00023015"/>
    </source>
</evidence>
<dbReference type="GO" id="GO:0003677">
    <property type="term" value="F:DNA binding"/>
    <property type="evidence" value="ECO:0007669"/>
    <property type="project" value="UniProtKB-KW"/>
</dbReference>
<keyword evidence="3" id="KW-0238">DNA-binding</keyword>
<comment type="similarity">
    <text evidence="1">Belongs to the LysR transcriptional regulatory family.</text>
</comment>
<proteinExistence type="inferred from homology"/>